<protein>
    <submittedName>
        <fullName evidence="1">Uncharacterized protein</fullName>
    </submittedName>
</protein>
<evidence type="ECO:0000313" key="1">
    <source>
        <dbReference type="EMBL" id="GFY35196.1"/>
    </source>
</evidence>
<comment type="caution">
    <text evidence="1">The sequence shown here is derived from an EMBL/GenBank/DDBJ whole genome shotgun (WGS) entry which is preliminary data.</text>
</comment>
<evidence type="ECO:0000313" key="2">
    <source>
        <dbReference type="Proteomes" id="UP000887159"/>
    </source>
</evidence>
<dbReference type="Proteomes" id="UP000887159">
    <property type="component" value="Unassembled WGS sequence"/>
</dbReference>
<reference evidence="1" key="1">
    <citation type="submission" date="2020-08" db="EMBL/GenBank/DDBJ databases">
        <title>Multicomponent nature underlies the extraordinary mechanical properties of spider dragline silk.</title>
        <authorList>
            <person name="Kono N."/>
            <person name="Nakamura H."/>
            <person name="Mori M."/>
            <person name="Yoshida Y."/>
            <person name="Ohtoshi R."/>
            <person name="Malay A.D."/>
            <person name="Moran D.A.P."/>
            <person name="Tomita M."/>
            <person name="Numata K."/>
            <person name="Arakawa K."/>
        </authorList>
    </citation>
    <scope>NUCLEOTIDE SEQUENCE</scope>
</reference>
<organism evidence="1 2">
    <name type="scientific">Trichonephila clavipes</name>
    <name type="common">Golden silk orbweaver</name>
    <name type="synonym">Nephila clavipes</name>
    <dbReference type="NCBI Taxonomy" id="2585209"/>
    <lineage>
        <taxon>Eukaryota</taxon>
        <taxon>Metazoa</taxon>
        <taxon>Ecdysozoa</taxon>
        <taxon>Arthropoda</taxon>
        <taxon>Chelicerata</taxon>
        <taxon>Arachnida</taxon>
        <taxon>Araneae</taxon>
        <taxon>Araneomorphae</taxon>
        <taxon>Entelegynae</taxon>
        <taxon>Araneoidea</taxon>
        <taxon>Nephilidae</taxon>
        <taxon>Trichonephila</taxon>
    </lineage>
</organism>
<name>A0A8X6WJD4_TRICX</name>
<dbReference type="AlphaFoldDB" id="A0A8X6WJD4"/>
<accession>A0A8X6WJD4</accession>
<proteinExistence type="predicted"/>
<sequence>MKTVMKYVLPDYVNGFCGFDHQMDTLSADVLSLGEDLGLDSMDTSNIMKYSNTVESRLSELIRIGHRSDTRLFG</sequence>
<keyword evidence="2" id="KW-1185">Reference proteome</keyword>
<gene>
    <name evidence="1" type="ORF">TNCV_5045701</name>
</gene>
<dbReference type="EMBL" id="BMAU01021430">
    <property type="protein sequence ID" value="GFY35196.1"/>
    <property type="molecule type" value="Genomic_DNA"/>
</dbReference>